<dbReference type="InterPro" id="IPR038765">
    <property type="entry name" value="Papain-like_cys_pep_sf"/>
</dbReference>
<dbReference type="RefSeq" id="WP_133575110.1">
    <property type="nucleotide sequence ID" value="NZ_SNYC01000003.1"/>
</dbReference>
<reference evidence="4 5" key="1">
    <citation type="submission" date="2019-03" db="EMBL/GenBank/DDBJ databases">
        <title>Genomic Encyclopedia of Archaeal and Bacterial Type Strains, Phase II (KMG-II): from individual species to whole genera.</title>
        <authorList>
            <person name="Goeker M."/>
        </authorList>
    </citation>
    <scope>NUCLEOTIDE SEQUENCE [LARGE SCALE GENOMIC DNA]</scope>
    <source>
        <strain evidence="4 5">DSM 19035</strain>
    </source>
</reference>
<dbReference type="InterPro" id="IPR024618">
    <property type="entry name" value="DUF3857"/>
</dbReference>
<sequence length="634" mass="72559">MIRNLIFLLVIFLGTPGFSQVQINYRTDNIPAELKNRANAVIRNMETTVDMRSPENVIITVKKVMTIFNDNGNKKGALVLFYDKNTAIKSVRGQTFNSFGMATGKFSLSDFIDQSAVDDGTLYGDYRVKAYLFNPISYPYTISYEYEIRNKQNLVIPDWYTNPDADVSVEKSSYTFISKPEDKVRIKEYNFKGNPEILKSEKFSSYTWKVQNISAYKPEPYAPVEDKYLAHVKIAPEQFTYYGHKGSYTNWEELGKWFYNDLIKTRQKLSPQTIQEVTELVKGISDDKEKARKIYDYVQKKTRYISVQIGIGGFQPFEAEEVHRSGYGDCKGLVNYTQSLLKAAGINSYYCLVYGSRTKQSFEPDFANIEGNHIILCIPSKTDTTWLECTSQESPFGYLGGFTDDRTVLACTENGGILLKTPTLTTQQNLLKRNAELTIDQEGNVTGKIKTDFSGSQYDNYAYLTHKSYTDQLKALKDEYDIDNINFSDFKLVQKKDDNPKATETVNLSIQKFASKTSSRVYLVPNAFNKSGTISELKNRTLPLYINRGYTDEDEIIYTIPEGYTIEIKPKDQEIRSPFGIYAVSIKQNGSKLYYTRKISINQGTYAPEKYAEYATFINRINQADHDKIVFKLN</sequence>
<feature type="domain" description="DUF3857" evidence="2">
    <location>
        <begin position="59"/>
        <end position="216"/>
    </location>
</feature>
<evidence type="ECO:0000313" key="5">
    <source>
        <dbReference type="Proteomes" id="UP000295620"/>
    </source>
</evidence>
<dbReference type="Gene3D" id="2.60.40.3140">
    <property type="match status" value="1"/>
</dbReference>
<comment type="caution">
    <text evidence="4">The sequence shown here is derived from an EMBL/GenBank/DDBJ whole genome shotgun (WGS) entry which is preliminary data.</text>
</comment>
<evidence type="ECO:0000313" key="4">
    <source>
        <dbReference type="EMBL" id="TDQ12097.1"/>
    </source>
</evidence>
<dbReference type="OrthoDB" id="8595007at2"/>
<name>A0A4R6T125_9SPHI</name>
<dbReference type="Proteomes" id="UP000295620">
    <property type="component" value="Unassembled WGS sequence"/>
</dbReference>
<dbReference type="Gene3D" id="3.10.620.30">
    <property type="match status" value="1"/>
</dbReference>
<dbReference type="Gene3D" id="2.60.120.1130">
    <property type="match status" value="1"/>
</dbReference>
<dbReference type="Pfam" id="PF12970">
    <property type="entry name" value="DUF3858"/>
    <property type="match status" value="1"/>
</dbReference>
<dbReference type="Pfam" id="PF12969">
    <property type="entry name" value="DUF3857"/>
    <property type="match status" value="1"/>
</dbReference>
<evidence type="ECO:0000259" key="2">
    <source>
        <dbReference type="Pfam" id="PF12969"/>
    </source>
</evidence>
<evidence type="ECO:0000259" key="1">
    <source>
        <dbReference type="Pfam" id="PF01841"/>
    </source>
</evidence>
<dbReference type="SUPFAM" id="SSF54001">
    <property type="entry name" value="Cysteine proteinases"/>
    <property type="match status" value="1"/>
</dbReference>
<keyword evidence="5" id="KW-1185">Reference proteome</keyword>
<evidence type="ECO:0000259" key="3">
    <source>
        <dbReference type="Pfam" id="PF12970"/>
    </source>
</evidence>
<dbReference type="AlphaFoldDB" id="A0A4R6T125"/>
<gene>
    <name evidence="4" type="ORF">ATK78_1228</name>
</gene>
<protein>
    <submittedName>
        <fullName evidence="4">Transglutaminase superfamily protein</fullName>
    </submittedName>
</protein>
<dbReference type="InterPro" id="IPR024544">
    <property type="entry name" value="DUF3858"/>
</dbReference>
<organism evidence="4 5">
    <name type="scientific">Pedobacter metabolipauper</name>
    <dbReference type="NCBI Taxonomy" id="425513"/>
    <lineage>
        <taxon>Bacteria</taxon>
        <taxon>Pseudomonadati</taxon>
        <taxon>Bacteroidota</taxon>
        <taxon>Sphingobacteriia</taxon>
        <taxon>Sphingobacteriales</taxon>
        <taxon>Sphingobacteriaceae</taxon>
        <taxon>Pedobacter</taxon>
    </lineage>
</organism>
<proteinExistence type="predicted"/>
<dbReference type="Pfam" id="PF01841">
    <property type="entry name" value="Transglut_core"/>
    <property type="match status" value="1"/>
</dbReference>
<accession>A0A4R6T125</accession>
<feature type="domain" description="Transglutaminase-like" evidence="1">
    <location>
        <begin position="279"/>
        <end position="373"/>
    </location>
</feature>
<dbReference type="InterPro" id="IPR002931">
    <property type="entry name" value="Transglutaminase-like"/>
</dbReference>
<feature type="domain" description="DUF3858" evidence="3">
    <location>
        <begin position="540"/>
        <end position="631"/>
    </location>
</feature>
<dbReference type="EMBL" id="SNYC01000003">
    <property type="protein sequence ID" value="TDQ12097.1"/>
    <property type="molecule type" value="Genomic_DNA"/>
</dbReference>